<dbReference type="Proteomes" id="UP001281410">
    <property type="component" value="Unassembled WGS sequence"/>
</dbReference>
<feature type="transmembrane region" description="Helical" evidence="1">
    <location>
        <begin position="161"/>
        <end position="182"/>
    </location>
</feature>
<evidence type="ECO:0000259" key="2">
    <source>
        <dbReference type="Pfam" id="PF12937"/>
    </source>
</evidence>
<accession>A0AAD9ZPR3</accession>
<dbReference type="PANTHER" id="PTHR33784:SF10">
    <property type="entry name" value="F-BOX PROTEIN"/>
    <property type="match status" value="1"/>
</dbReference>
<dbReference type="PANTHER" id="PTHR33784">
    <property type="entry name" value="OS05G0482100 PROTEIN"/>
    <property type="match status" value="1"/>
</dbReference>
<dbReference type="Pfam" id="PF12937">
    <property type="entry name" value="F-box-like"/>
    <property type="match status" value="1"/>
</dbReference>
<sequence length="220" mass="25379">MEKEFLVDSDHTAVLYMYRDSEVSKTFISIKMKFRTLEKCMTCSIMSLPNQVNASIMTLPKDLLTNIFSRVASCFVDNLFNVQQSCKYLREIGNDDYVLQHACIDIVPYLPLSFMERCINNGNVEAFLTRGFQLLTLSSEEFRGLEFLKLLAQKEHAESTYLFGILLLYIPSCFTLFLKYSLIDLELFRQDKLQPLCACIFVRVRVCAYACVSKIICLVL</sequence>
<feature type="domain" description="F-box" evidence="2">
    <location>
        <begin position="58"/>
        <end position="104"/>
    </location>
</feature>
<keyword evidence="1" id="KW-0472">Membrane</keyword>
<evidence type="ECO:0000256" key="1">
    <source>
        <dbReference type="SAM" id="Phobius"/>
    </source>
</evidence>
<dbReference type="InterPro" id="IPR040338">
    <property type="entry name" value="At1g67623-like"/>
</dbReference>
<comment type="caution">
    <text evidence="4">The sequence shown here is derived from an EMBL/GenBank/DDBJ whole genome shotgun (WGS) entry which is preliminary data.</text>
</comment>
<dbReference type="Pfam" id="PF23310">
    <property type="entry name" value="TPR_27"/>
    <property type="match status" value="1"/>
</dbReference>
<dbReference type="InterPro" id="IPR057136">
    <property type="entry name" value="At2g35280_TPR_dom"/>
</dbReference>
<dbReference type="EMBL" id="JANJYJ010000009">
    <property type="protein sequence ID" value="KAK3188297.1"/>
    <property type="molecule type" value="Genomic_DNA"/>
</dbReference>
<keyword evidence="1" id="KW-1133">Transmembrane helix</keyword>
<evidence type="ECO:0000259" key="3">
    <source>
        <dbReference type="Pfam" id="PF23310"/>
    </source>
</evidence>
<reference evidence="4" key="1">
    <citation type="journal article" date="2023" name="Plant J.">
        <title>Genome sequences and population genomics provide insights into the demographic history, inbreeding, and mutation load of two 'living fossil' tree species of Dipteronia.</title>
        <authorList>
            <person name="Feng Y."/>
            <person name="Comes H.P."/>
            <person name="Chen J."/>
            <person name="Zhu S."/>
            <person name="Lu R."/>
            <person name="Zhang X."/>
            <person name="Li P."/>
            <person name="Qiu J."/>
            <person name="Olsen K.M."/>
            <person name="Qiu Y."/>
        </authorList>
    </citation>
    <scope>NUCLEOTIDE SEQUENCE</scope>
    <source>
        <strain evidence="4">NBL</strain>
    </source>
</reference>
<keyword evidence="1" id="KW-0812">Transmembrane</keyword>
<dbReference type="InterPro" id="IPR001810">
    <property type="entry name" value="F-box_dom"/>
</dbReference>
<protein>
    <recommendedName>
        <fullName evidence="6">F-box domain-containing protein</fullName>
    </recommendedName>
</protein>
<dbReference type="InterPro" id="IPR036047">
    <property type="entry name" value="F-box-like_dom_sf"/>
</dbReference>
<proteinExistence type="predicted"/>
<name>A0AAD9ZPR3_9ROSI</name>
<evidence type="ECO:0008006" key="6">
    <source>
        <dbReference type="Google" id="ProtNLM"/>
    </source>
</evidence>
<dbReference type="AlphaFoldDB" id="A0AAD9ZPR3"/>
<dbReference type="SUPFAM" id="SSF81383">
    <property type="entry name" value="F-box domain"/>
    <property type="match status" value="1"/>
</dbReference>
<feature type="domain" description="At2g35280-like TPR" evidence="3">
    <location>
        <begin position="113"/>
        <end position="169"/>
    </location>
</feature>
<organism evidence="4 5">
    <name type="scientific">Dipteronia sinensis</name>
    <dbReference type="NCBI Taxonomy" id="43782"/>
    <lineage>
        <taxon>Eukaryota</taxon>
        <taxon>Viridiplantae</taxon>
        <taxon>Streptophyta</taxon>
        <taxon>Embryophyta</taxon>
        <taxon>Tracheophyta</taxon>
        <taxon>Spermatophyta</taxon>
        <taxon>Magnoliopsida</taxon>
        <taxon>eudicotyledons</taxon>
        <taxon>Gunneridae</taxon>
        <taxon>Pentapetalae</taxon>
        <taxon>rosids</taxon>
        <taxon>malvids</taxon>
        <taxon>Sapindales</taxon>
        <taxon>Sapindaceae</taxon>
        <taxon>Hippocastanoideae</taxon>
        <taxon>Acereae</taxon>
        <taxon>Dipteronia</taxon>
    </lineage>
</organism>
<gene>
    <name evidence="4" type="ORF">Dsin_027858</name>
</gene>
<keyword evidence="5" id="KW-1185">Reference proteome</keyword>
<evidence type="ECO:0000313" key="5">
    <source>
        <dbReference type="Proteomes" id="UP001281410"/>
    </source>
</evidence>
<evidence type="ECO:0000313" key="4">
    <source>
        <dbReference type="EMBL" id="KAK3188297.1"/>
    </source>
</evidence>